<reference evidence="1 2" key="1">
    <citation type="submission" date="2020-04" db="EMBL/GenBank/DDBJ databases">
        <authorList>
            <person name="Hitch T.C.A."/>
            <person name="Wylensek D."/>
            <person name="Clavel T."/>
        </authorList>
    </citation>
    <scope>NUCLEOTIDE SEQUENCE [LARGE SCALE GENOMIC DNA]</scope>
    <source>
        <strain evidence="1 2">BL-383-APC-2I</strain>
    </source>
</reference>
<organism evidence="1 2">
    <name type="scientific">Corynebacterium xerosis</name>
    <dbReference type="NCBI Taxonomy" id="1725"/>
    <lineage>
        <taxon>Bacteria</taxon>
        <taxon>Bacillati</taxon>
        <taxon>Actinomycetota</taxon>
        <taxon>Actinomycetes</taxon>
        <taxon>Mycobacteriales</taxon>
        <taxon>Corynebacteriaceae</taxon>
        <taxon>Corynebacterium</taxon>
    </lineage>
</organism>
<dbReference type="AlphaFoldDB" id="A0A7X9SY45"/>
<proteinExistence type="predicted"/>
<evidence type="ECO:0000313" key="2">
    <source>
        <dbReference type="Proteomes" id="UP000589552"/>
    </source>
</evidence>
<name>A0A7X9SY45_9CORY</name>
<protein>
    <submittedName>
        <fullName evidence="1">Uncharacterized protein</fullName>
    </submittedName>
</protein>
<evidence type="ECO:0000313" key="1">
    <source>
        <dbReference type="EMBL" id="NMF09973.1"/>
    </source>
</evidence>
<dbReference type="RefSeq" id="WP_168938180.1">
    <property type="nucleotide sequence ID" value="NZ_JABAGA010000006.1"/>
</dbReference>
<dbReference type="EMBL" id="JABAGA010000006">
    <property type="protein sequence ID" value="NMF09973.1"/>
    <property type="molecule type" value="Genomic_DNA"/>
</dbReference>
<comment type="caution">
    <text evidence="1">The sequence shown here is derived from an EMBL/GenBank/DDBJ whole genome shotgun (WGS) entry which is preliminary data.</text>
</comment>
<dbReference type="Proteomes" id="UP000589552">
    <property type="component" value="Unassembled WGS sequence"/>
</dbReference>
<accession>A0A7X9SY45</accession>
<sequence>MATIRDVDAALARALRVMRAVALRSRAQVRPRAMEPGRNSVRRMTAGRLVVESVRQSVATGLAAGVVGGVLGEEFSRRGLDECRQCHESGQMDDREIRDVDDRVATGLGTLAVMESWDAVAGGLADTLDLQVSEMGEAGWEVEESREVTALTSAEVVEDLSLAGADVDAVAAAVEVSDFVRDPSMELAEQSAMGLSKSVTTALGADAAQVLDQPRSLEL</sequence>
<gene>
    <name evidence="1" type="ORF">HF852_10265</name>
</gene>